<dbReference type="InterPro" id="IPR009057">
    <property type="entry name" value="Homeodomain-like_sf"/>
</dbReference>
<dbReference type="CDD" id="cd11660">
    <property type="entry name" value="SANT_TRF"/>
    <property type="match status" value="1"/>
</dbReference>
<dbReference type="PROSITE" id="PS50090">
    <property type="entry name" value="MYB_LIKE"/>
    <property type="match status" value="1"/>
</dbReference>
<dbReference type="InterPro" id="IPR052450">
    <property type="entry name" value="TRBD-Containing_Protein"/>
</dbReference>
<feature type="domain" description="Myb-like" evidence="3">
    <location>
        <begin position="261"/>
        <end position="314"/>
    </location>
</feature>
<feature type="compositionally biased region" description="Basic and acidic residues" evidence="2">
    <location>
        <begin position="221"/>
        <end position="232"/>
    </location>
</feature>
<keyword evidence="1" id="KW-0539">Nucleus</keyword>
<feature type="compositionally biased region" description="Low complexity" evidence="2">
    <location>
        <begin position="650"/>
        <end position="663"/>
    </location>
</feature>
<dbReference type="SUPFAM" id="SSF46689">
    <property type="entry name" value="Homeodomain-like"/>
    <property type="match status" value="2"/>
</dbReference>
<sequence>MEPRIATLLGDSTIERAIDPLLLLPPLPAAPRRPHPVEPGAVSHDARTNVTPRSSGYSPSQRPTKRQKTSVPIAGVLNNETPTPNTTQAIPASSGPLPPFSGRLSDLLLDPSQQPANKRTRVEEQTALPALENNPLTLPKPPQLPKKPTKRPRIPPLLQGLHQPPPLPEGRLFPPITGEGGGFGRNIGERVTLRSPIRAERTKDKENGDVLGTTTNPDITSEAREDSRREVARPTSRSASDKENQTSAGRGAASTKVAKAKETKKRNKWSEQETKDLLVGVSRFGIGNWKKILQCSDFTFNQRTAVDLKDRFRTCCPGEGLKLKKPKRKSASTDIGSQEDGTIASSSASNSQNTSSQNTRASEAPVTDTTSRKSRGETHKKGPLELAEMGIYGPFVRNKRRERREFTEKDDDNLLKGFGRYGSSWHSIRDDGDLGFTGRHPTDLRDRFRIRYPEMFAKAGYKLKPKDELILKEKEKEKGVAKSPESSALSASAGTSAPQEAKENVTGGARSTRHPRTASANPNLRPLALREPLHNSFPSPLEDFADLASEEDVDGGRSPIVLNRNIFEWADANPSSATSVTTANLPAVTSLTGESHLNFFNGTDGMHINPMATLNLPMALLTSSMLSVMPSHPPSANASSRAVVHHPHNGPTSSASTSGAPTSKQSIDPLLRTPNLPTIVFPHVPASSARSAVHNLPPPTDLLSGLEMDVRADTHTTGFLLDETIGFSLAANGALKERGTPKHHASNTIHRIPHQV</sequence>
<dbReference type="OrthoDB" id="608866at2759"/>
<feature type="compositionally biased region" description="Basic and acidic residues" evidence="2">
    <location>
        <begin position="187"/>
        <end position="208"/>
    </location>
</feature>
<feature type="compositionally biased region" description="Polar residues" evidence="2">
    <location>
        <begin position="48"/>
        <end position="62"/>
    </location>
</feature>
<feature type="compositionally biased region" description="Low complexity" evidence="2">
    <location>
        <begin position="344"/>
        <end position="362"/>
    </location>
</feature>
<dbReference type="Proteomes" id="UP000799291">
    <property type="component" value="Unassembled WGS sequence"/>
</dbReference>
<evidence type="ECO:0000313" key="4">
    <source>
        <dbReference type="EMBL" id="KAF2679515.1"/>
    </source>
</evidence>
<feature type="region of interest" description="Disordered" evidence="2">
    <location>
        <begin position="475"/>
        <end position="525"/>
    </location>
</feature>
<dbReference type="EMBL" id="MU005603">
    <property type="protein sequence ID" value="KAF2679515.1"/>
    <property type="molecule type" value="Genomic_DNA"/>
</dbReference>
<dbReference type="InterPro" id="IPR001005">
    <property type="entry name" value="SANT/Myb"/>
</dbReference>
<dbReference type="Gene3D" id="1.10.246.220">
    <property type="match status" value="1"/>
</dbReference>
<protein>
    <recommendedName>
        <fullName evidence="3">Myb-like domain-containing protein</fullName>
    </recommendedName>
</protein>
<evidence type="ECO:0000256" key="2">
    <source>
        <dbReference type="SAM" id="MobiDB-lite"/>
    </source>
</evidence>
<reference evidence="4" key="1">
    <citation type="journal article" date="2020" name="Stud. Mycol.">
        <title>101 Dothideomycetes genomes: a test case for predicting lifestyles and emergence of pathogens.</title>
        <authorList>
            <person name="Haridas S."/>
            <person name="Albert R."/>
            <person name="Binder M."/>
            <person name="Bloem J."/>
            <person name="Labutti K."/>
            <person name="Salamov A."/>
            <person name="Andreopoulos B."/>
            <person name="Baker S."/>
            <person name="Barry K."/>
            <person name="Bills G."/>
            <person name="Bluhm B."/>
            <person name="Cannon C."/>
            <person name="Castanera R."/>
            <person name="Culley D."/>
            <person name="Daum C."/>
            <person name="Ezra D."/>
            <person name="Gonzalez J."/>
            <person name="Henrissat B."/>
            <person name="Kuo A."/>
            <person name="Liang C."/>
            <person name="Lipzen A."/>
            <person name="Lutzoni F."/>
            <person name="Magnuson J."/>
            <person name="Mondo S."/>
            <person name="Nolan M."/>
            <person name="Ohm R."/>
            <person name="Pangilinan J."/>
            <person name="Park H.-J."/>
            <person name="Ramirez L."/>
            <person name="Alfaro M."/>
            <person name="Sun H."/>
            <person name="Tritt A."/>
            <person name="Yoshinaga Y."/>
            <person name="Zwiers L.-H."/>
            <person name="Turgeon B."/>
            <person name="Goodwin S."/>
            <person name="Spatafora J."/>
            <person name="Crous P."/>
            <person name="Grigoriev I."/>
        </authorList>
    </citation>
    <scope>NUCLEOTIDE SEQUENCE</scope>
    <source>
        <strain evidence="4">CBS 122367</strain>
    </source>
</reference>
<organism evidence="4 5">
    <name type="scientific">Lentithecium fluviatile CBS 122367</name>
    <dbReference type="NCBI Taxonomy" id="1168545"/>
    <lineage>
        <taxon>Eukaryota</taxon>
        <taxon>Fungi</taxon>
        <taxon>Dikarya</taxon>
        <taxon>Ascomycota</taxon>
        <taxon>Pezizomycotina</taxon>
        <taxon>Dothideomycetes</taxon>
        <taxon>Pleosporomycetidae</taxon>
        <taxon>Pleosporales</taxon>
        <taxon>Massarineae</taxon>
        <taxon>Lentitheciaceae</taxon>
        <taxon>Lentithecium</taxon>
    </lineage>
</organism>
<evidence type="ECO:0000259" key="3">
    <source>
        <dbReference type="PROSITE" id="PS50090"/>
    </source>
</evidence>
<dbReference type="AlphaFoldDB" id="A0A6G1IMZ2"/>
<feature type="compositionally biased region" description="Basic and acidic residues" evidence="2">
    <location>
        <begin position="370"/>
        <end position="383"/>
    </location>
</feature>
<feature type="region of interest" description="Disordered" evidence="2">
    <location>
        <begin position="629"/>
        <end position="665"/>
    </location>
</feature>
<dbReference type="PANTHER" id="PTHR46734">
    <property type="entry name" value="TELOMERIC REPEAT-BINDING FACTOR 1 TERF1"/>
    <property type="match status" value="1"/>
</dbReference>
<evidence type="ECO:0000313" key="5">
    <source>
        <dbReference type="Proteomes" id="UP000799291"/>
    </source>
</evidence>
<proteinExistence type="predicted"/>
<feature type="compositionally biased region" description="Polar residues" evidence="2">
    <location>
        <begin position="78"/>
        <end position="91"/>
    </location>
</feature>
<feature type="compositionally biased region" description="Basic residues" evidence="2">
    <location>
        <begin position="741"/>
        <end position="756"/>
    </location>
</feature>
<dbReference type="Gene3D" id="1.10.10.60">
    <property type="entry name" value="Homeodomain-like"/>
    <property type="match status" value="1"/>
</dbReference>
<evidence type="ECO:0000256" key="1">
    <source>
        <dbReference type="ARBA" id="ARBA00023242"/>
    </source>
</evidence>
<gene>
    <name evidence="4" type="ORF">K458DRAFT_480382</name>
</gene>
<feature type="region of interest" description="Disordered" evidence="2">
    <location>
        <begin position="25"/>
        <end position="271"/>
    </location>
</feature>
<name>A0A6G1IMZ2_9PLEO</name>
<accession>A0A6G1IMZ2</accession>
<dbReference type="PANTHER" id="PTHR46734:SF1">
    <property type="entry name" value="TELOMERIC REPEAT-BINDING FACTOR 1"/>
    <property type="match status" value="1"/>
</dbReference>
<feature type="compositionally biased region" description="Low complexity" evidence="2">
    <location>
        <begin position="486"/>
        <end position="497"/>
    </location>
</feature>
<feature type="region of interest" description="Disordered" evidence="2">
    <location>
        <begin position="737"/>
        <end position="756"/>
    </location>
</feature>
<feature type="region of interest" description="Disordered" evidence="2">
    <location>
        <begin position="317"/>
        <end position="384"/>
    </location>
</feature>
<keyword evidence="5" id="KW-1185">Reference proteome</keyword>
<dbReference type="SMART" id="SM00717">
    <property type="entry name" value="SANT"/>
    <property type="match status" value="2"/>
</dbReference>
<dbReference type="Pfam" id="PF00249">
    <property type="entry name" value="Myb_DNA-binding"/>
    <property type="match status" value="1"/>
</dbReference>